<dbReference type="OrthoDB" id="111691at2"/>
<dbReference type="Proteomes" id="UP000251889">
    <property type="component" value="Unassembled WGS sequence"/>
</dbReference>
<sequence>MKKNRTLNQWLWKWHFIAGLVSLPVVLILSVTGFIYLFKDDYEAPRQQDIRRVAVAGKAMSFQQQLQHARKATTKKIDAMVLPTSDRQATEFISGKFSHKSSYFVDPYTGSITGSIIAHETEMNTIRKLHGELLMGKVGTLAVELIGSWLVVLILTGLYIWWPFDGFRLRGVFIPRINLGKRTFFRDLHAVTGFWLSILLLMTLAGGLPWTDVFGDNFKWVQRVTNTGYPATWDSDAVKSQPPGKRLTVDEIVSKSESLQLPGEVLIELPKDFEGVYSVSNISYEDLSLQQKIHFDQYTGKILVSHSWADVGILMRGRMWFMTFHQGQFGAWNWWLMATVALLLSVMSASAILSYVWRRRKGWDTPVVPASFKVGYAVIIALAILAVVLPMFGMSVVLLVVIVKCREYFLTTLRKHPTT</sequence>
<feature type="transmembrane region" description="Helical" evidence="1">
    <location>
        <begin position="138"/>
        <end position="162"/>
    </location>
</feature>
<keyword evidence="1" id="KW-0812">Transmembrane</keyword>
<keyword evidence="3" id="KW-1185">Reference proteome</keyword>
<protein>
    <submittedName>
        <fullName evidence="2">PepSY domain-containing protein</fullName>
    </submittedName>
</protein>
<feature type="transmembrane region" description="Helical" evidence="1">
    <location>
        <begin position="12"/>
        <end position="38"/>
    </location>
</feature>
<dbReference type="RefSeq" id="WP_112745952.1">
    <property type="nucleotide sequence ID" value="NZ_QMFY01000002.1"/>
</dbReference>
<organism evidence="2 3">
    <name type="scientific">Pseudochryseolinea flava</name>
    <dbReference type="NCBI Taxonomy" id="2059302"/>
    <lineage>
        <taxon>Bacteria</taxon>
        <taxon>Pseudomonadati</taxon>
        <taxon>Bacteroidota</taxon>
        <taxon>Cytophagia</taxon>
        <taxon>Cytophagales</taxon>
        <taxon>Fulvivirgaceae</taxon>
        <taxon>Pseudochryseolinea</taxon>
    </lineage>
</organism>
<evidence type="ECO:0000256" key="1">
    <source>
        <dbReference type="SAM" id="Phobius"/>
    </source>
</evidence>
<feature type="transmembrane region" description="Helical" evidence="1">
    <location>
        <begin position="377"/>
        <end position="403"/>
    </location>
</feature>
<dbReference type="EMBL" id="QMFY01000002">
    <property type="protein sequence ID" value="RAW02129.1"/>
    <property type="molecule type" value="Genomic_DNA"/>
</dbReference>
<dbReference type="InterPro" id="IPR005625">
    <property type="entry name" value="PepSY-ass_TM"/>
</dbReference>
<comment type="caution">
    <text evidence="2">The sequence shown here is derived from an EMBL/GenBank/DDBJ whole genome shotgun (WGS) entry which is preliminary data.</text>
</comment>
<dbReference type="PANTHER" id="PTHR34219">
    <property type="entry name" value="IRON-REGULATED INNER MEMBRANE PROTEIN-RELATED"/>
    <property type="match status" value="1"/>
</dbReference>
<keyword evidence="1" id="KW-1133">Transmembrane helix</keyword>
<name>A0A364Y5I4_9BACT</name>
<feature type="transmembrane region" description="Helical" evidence="1">
    <location>
        <begin position="334"/>
        <end position="357"/>
    </location>
</feature>
<gene>
    <name evidence="2" type="ORF">DQQ10_06160</name>
</gene>
<keyword evidence="1" id="KW-0472">Membrane</keyword>
<feature type="transmembrane region" description="Helical" evidence="1">
    <location>
        <begin position="188"/>
        <end position="210"/>
    </location>
</feature>
<evidence type="ECO:0000313" key="2">
    <source>
        <dbReference type="EMBL" id="RAW02129.1"/>
    </source>
</evidence>
<reference evidence="2 3" key="1">
    <citation type="submission" date="2018-06" db="EMBL/GenBank/DDBJ databases">
        <title>Chryseolinea flavus sp. nov., a member of the phylum Bacteroidetes isolated from soil.</title>
        <authorList>
            <person name="Li Y."/>
            <person name="Wang J."/>
        </authorList>
    </citation>
    <scope>NUCLEOTIDE SEQUENCE [LARGE SCALE GENOMIC DNA]</scope>
    <source>
        <strain evidence="2 3">SDU1-6</strain>
    </source>
</reference>
<evidence type="ECO:0000313" key="3">
    <source>
        <dbReference type="Proteomes" id="UP000251889"/>
    </source>
</evidence>
<proteinExistence type="predicted"/>
<dbReference type="PANTHER" id="PTHR34219:SF1">
    <property type="entry name" value="PEPSY DOMAIN-CONTAINING PROTEIN"/>
    <property type="match status" value="1"/>
</dbReference>
<dbReference type="Pfam" id="PF03929">
    <property type="entry name" value="PepSY_TM"/>
    <property type="match status" value="1"/>
</dbReference>
<dbReference type="AlphaFoldDB" id="A0A364Y5I4"/>
<accession>A0A364Y5I4</accession>